<sequence length="199" mass="23661">MFFRVKELAEVRCLSIAELERELGFGQNSIYKWKTQQPSVDKLIMIADFFDVTTDYLLGINDEILLPPAEYEFPFNEYYYEDDYREFLSELKTCGLSYYQSKSDYRKIVVFSPVDKEIIATCSIMKLVKSVPEFLTHFYQYRHAIQREYFTDFLTSFEQKSDGTSYDFLKEIDCLAANLNENKKIELIKELKERFGERS</sequence>
<comment type="caution">
    <text evidence="2">The sequence shown here is derived from an EMBL/GenBank/DDBJ whole genome shotgun (WGS) entry which is preliminary data.</text>
</comment>
<protein>
    <submittedName>
        <fullName evidence="2">Transcriptional regulator with XRE-family HTH domain</fullName>
    </submittedName>
</protein>
<dbReference type="AlphaFoldDB" id="A0A4R6ZR56"/>
<dbReference type="SUPFAM" id="SSF47413">
    <property type="entry name" value="lambda repressor-like DNA-binding domains"/>
    <property type="match status" value="1"/>
</dbReference>
<dbReference type="CDD" id="cd00093">
    <property type="entry name" value="HTH_XRE"/>
    <property type="match status" value="1"/>
</dbReference>
<dbReference type="EMBL" id="SNZK01000001">
    <property type="protein sequence ID" value="TDR55131.1"/>
    <property type="molecule type" value="Genomic_DNA"/>
</dbReference>
<feature type="domain" description="HTH cro/C1-type" evidence="1">
    <location>
        <begin position="5"/>
        <end position="57"/>
    </location>
</feature>
<dbReference type="InterPro" id="IPR010982">
    <property type="entry name" value="Lambda_DNA-bd_dom_sf"/>
</dbReference>
<organism evidence="2 3">
    <name type="scientific">Listeria rocourtiae</name>
    <dbReference type="NCBI Taxonomy" id="647910"/>
    <lineage>
        <taxon>Bacteria</taxon>
        <taxon>Bacillati</taxon>
        <taxon>Bacillota</taxon>
        <taxon>Bacilli</taxon>
        <taxon>Bacillales</taxon>
        <taxon>Listeriaceae</taxon>
        <taxon>Listeria</taxon>
    </lineage>
</organism>
<keyword evidence="3" id="KW-1185">Reference proteome</keyword>
<dbReference type="Proteomes" id="UP000295558">
    <property type="component" value="Unassembled WGS sequence"/>
</dbReference>
<dbReference type="OrthoDB" id="5190137at2"/>
<dbReference type="STRING" id="1265846.PROCOU_13828"/>
<dbReference type="InterPro" id="IPR001387">
    <property type="entry name" value="Cro/C1-type_HTH"/>
</dbReference>
<evidence type="ECO:0000313" key="2">
    <source>
        <dbReference type="EMBL" id="TDR55131.1"/>
    </source>
</evidence>
<dbReference type="SMART" id="SM00530">
    <property type="entry name" value="HTH_XRE"/>
    <property type="match status" value="1"/>
</dbReference>
<dbReference type="Gene3D" id="1.10.260.40">
    <property type="entry name" value="lambda repressor-like DNA-binding domains"/>
    <property type="match status" value="1"/>
</dbReference>
<dbReference type="GO" id="GO:0003677">
    <property type="term" value="F:DNA binding"/>
    <property type="evidence" value="ECO:0007669"/>
    <property type="project" value="InterPro"/>
</dbReference>
<proteinExistence type="predicted"/>
<dbReference type="PROSITE" id="PS50943">
    <property type="entry name" value="HTH_CROC1"/>
    <property type="match status" value="1"/>
</dbReference>
<name>A0A4R6ZR56_9LIST</name>
<reference evidence="2 3" key="1">
    <citation type="submission" date="2019-03" db="EMBL/GenBank/DDBJ databases">
        <title>Genomic Encyclopedia of Type Strains, Phase III (KMG-III): the genomes of soil and plant-associated and newly described type strains.</title>
        <authorList>
            <person name="Whitman W."/>
        </authorList>
    </citation>
    <scope>NUCLEOTIDE SEQUENCE [LARGE SCALE GENOMIC DNA]</scope>
    <source>
        <strain evidence="2 3">CECT 7972</strain>
    </source>
</reference>
<dbReference type="RefSeq" id="WP_051994386.1">
    <property type="nucleotide sequence ID" value="NZ_JAASUO010000001.1"/>
</dbReference>
<evidence type="ECO:0000259" key="1">
    <source>
        <dbReference type="PROSITE" id="PS50943"/>
    </source>
</evidence>
<accession>A0A4R6ZR56</accession>
<gene>
    <name evidence="2" type="ORF">DFP96_10159</name>
</gene>
<evidence type="ECO:0000313" key="3">
    <source>
        <dbReference type="Proteomes" id="UP000295558"/>
    </source>
</evidence>